<protein>
    <submittedName>
        <fullName evidence="1">Uncharacterized protein</fullName>
    </submittedName>
</protein>
<keyword evidence="2" id="KW-1185">Reference proteome</keyword>
<evidence type="ECO:0000313" key="1">
    <source>
        <dbReference type="EMBL" id="MBD8029981.1"/>
    </source>
</evidence>
<dbReference type="Proteomes" id="UP000650224">
    <property type="component" value="Unassembled WGS sequence"/>
</dbReference>
<sequence>MRLDWLPEELHSVAYRLARADQAAFDIGNLTLEWSKSEPLELVEREISDSKVDIVVVSIRPMPPIIPLLFSEAINHLRASLDNTVWHLAEKHVGRLSFHQALNVEFPICHSEDKFGQWRKRRKNNNLEILSGPSDLADRLEKLQPFNDVTQLIPSISDRFAALIGEEPDLRHPLALLQGYSNDDKHRQLRLGVVKSNILTSHTSLWEQDRGLRSLDSGSVLGSFPKGPRIELDASTTILVERPGAPGTWVVPVREIEALRRYVADIAIPTLLKGIALTGAIPPDLDPSDSGFDFKPRVLQAQGRSAVDRLEAATDKIFIDAMRAPRKRLRMDSTDENTSG</sequence>
<proteinExistence type="predicted"/>
<dbReference type="RefSeq" id="WP_191733196.1">
    <property type="nucleotide sequence ID" value="NZ_JACSPR010000003.1"/>
</dbReference>
<accession>A0A8I0HDX9</accession>
<dbReference type="EMBL" id="JACSPR010000003">
    <property type="protein sequence ID" value="MBD8029981.1"/>
    <property type="molecule type" value="Genomic_DNA"/>
</dbReference>
<name>A0A8I0HDX9_9CORY</name>
<organism evidence="1 2">
    <name type="scientific">Corynebacterium gallinarum</name>
    <dbReference type="NCBI Taxonomy" id="2762214"/>
    <lineage>
        <taxon>Bacteria</taxon>
        <taxon>Bacillati</taxon>
        <taxon>Actinomycetota</taxon>
        <taxon>Actinomycetes</taxon>
        <taxon>Mycobacteriales</taxon>
        <taxon>Corynebacteriaceae</taxon>
        <taxon>Corynebacterium</taxon>
    </lineage>
</organism>
<gene>
    <name evidence="1" type="ORF">H9627_06535</name>
</gene>
<reference evidence="1 2" key="1">
    <citation type="submission" date="2020-08" db="EMBL/GenBank/DDBJ databases">
        <title>A Genomic Blueprint of the Chicken Gut Microbiome.</title>
        <authorList>
            <person name="Gilroy R."/>
            <person name="Ravi A."/>
            <person name="Getino M."/>
            <person name="Pursley I."/>
            <person name="Horton D.L."/>
            <person name="Alikhan N.-F."/>
            <person name="Baker D."/>
            <person name="Gharbi K."/>
            <person name="Hall N."/>
            <person name="Watson M."/>
            <person name="Adriaenssens E.M."/>
            <person name="Foster-Nyarko E."/>
            <person name="Jarju S."/>
            <person name="Secka A."/>
            <person name="Antonio M."/>
            <person name="Oren A."/>
            <person name="Chaudhuri R."/>
            <person name="La Ragione R.M."/>
            <person name="Hildebrand F."/>
            <person name="Pallen M.J."/>
        </authorList>
    </citation>
    <scope>NUCLEOTIDE SEQUENCE [LARGE SCALE GENOMIC DNA]</scope>
    <source>
        <strain evidence="1 2">Sa1YVA5</strain>
    </source>
</reference>
<comment type="caution">
    <text evidence="1">The sequence shown here is derived from an EMBL/GenBank/DDBJ whole genome shotgun (WGS) entry which is preliminary data.</text>
</comment>
<evidence type="ECO:0000313" key="2">
    <source>
        <dbReference type="Proteomes" id="UP000650224"/>
    </source>
</evidence>
<dbReference type="AlphaFoldDB" id="A0A8I0HDX9"/>